<dbReference type="Pfam" id="PF00806">
    <property type="entry name" value="PUF"/>
    <property type="match status" value="6"/>
</dbReference>
<feature type="region of interest" description="Disordered" evidence="5">
    <location>
        <begin position="489"/>
        <end position="540"/>
    </location>
</feature>
<dbReference type="PANTHER" id="PTHR12537">
    <property type="entry name" value="RNA BINDING PROTEIN PUMILIO-RELATED"/>
    <property type="match status" value="1"/>
</dbReference>
<dbReference type="SUPFAM" id="SSF48371">
    <property type="entry name" value="ARM repeat"/>
    <property type="match status" value="1"/>
</dbReference>
<proteinExistence type="predicted"/>
<evidence type="ECO:0000256" key="3">
    <source>
        <dbReference type="ARBA" id="ARBA00022782"/>
    </source>
</evidence>
<evidence type="ECO:0000256" key="1">
    <source>
        <dbReference type="ARBA" id="ARBA00022473"/>
    </source>
</evidence>
<dbReference type="InterPro" id="IPR011989">
    <property type="entry name" value="ARM-like"/>
</dbReference>
<sequence>MNPPTPPPQRASSVEFVLVSPTGCILQNVSAVYGNHPPQRPLPFYAEGPSANQCTIMVNTPVMGTTGPRNMGHNMGNMGYGNGNGNETPVPVLTTPKNKLNTPRHARAVGLPAHVVLDGRIDYPLESIIDDQLIMRFALDRNGCQYLQDGYVAAPHRLHRRLFNELMKNFEMLSCDVFANFLMQTVVSLANDHEKNVIVRVMKGRMLRMCYNRYACRVVQKIIETASPDIAVELMSETAGQEARLAVDQNANHVFQKFLHTLEPHYFAPMISSISRNPDELLGVMKNKYGCRVVQLAFERLSAALEMYSGKSNAIHALVGKSANQLIVPLLREGRELVTNEYSNYVVQYVITADSFQNYREQIIQEHVIGRVLELSLQKFSSHVVEKSFRHAPTHLLYALFNEVFADFSFDRADNVIDVMMFDQFGNYVVQVMLDVVSQVRTGERQGSPRWLPMLAAAITRNEGGLIVYSSGKRLLDLTVATGMGAAHYERPQPVPLGQTEEKREMSPSSYGSEQEVETDETETRHNRSQVYNSVALRHA</sequence>
<feature type="repeat" description="Pumilio" evidence="4">
    <location>
        <begin position="329"/>
        <end position="365"/>
    </location>
</feature>
<dbReference type="Proteomes" id="UP000095287">
    <property type="component" value="Unplaced"/>
</dbReference>
<feature type="repeat" description="Pumilio" evidence="4">
    <location>
        <begin position="367"/>
        <end position="402"/>
    </location>
</feature>
<keyword evidence="1" id="KW-0217">Developmental protein</keyword>
<feature type="domain" description="PUM-HD" evidence="6">
    <location>
        <begin position="106"/>
        <end position="483"/>
    </location>
</feature>
<keyword evidence="3" id="KW-0221">Differentiation</keyword>
<dbReference type="GO" id="GO:0005634">
    <property type="term" value="C:nucleus"/>
    <property type="evidence" value="ECO:0007669"/>
    <property type="project" value="TreeGrafter"/>
</dbReference>
<protein>
    <submittedName>
        <fullName evidence="8">PUM-HD domain-containing protein</fullName>
    </submittedName>
</protein>
<organism evidence="7 8">
    <name type="scientific">Steinernema glaseri</name>
    <dbReference type="NCBI Taxonomy" id="37863"/>
    <lineage>
        <taxon>Eukaryota</taxon>
        <taxon>Metazoa</taxon>
        <taxon>Ecdysozoa</taxon>
        <taxon>Nematoda</taxon>
        <taxon>Chromadorea</taxon>
        <taxon>Rhabditida</taxon>
        <taxon>Tylenchina</taxon>
        <taxon>Panagrolaimomorpha</taxon>
        <taxon>Strongyloidoidea</taxon>
        <taxon>Steinernematidae</taxon>
        <taxon>Steinernema</taxon>
    </lineage>
</organism>
<dbReference type="PROSITE" id="PS50303">
    <property type="entry name" value="PUM_HD"/>
    <property type="match status" value="1"/>
</dbReference>
<dbReference type="InterPro" id="IPR016024">
    <property type="entry name" value="ARM-type_fold"/>
</dbReference>
<evidence type="ECO:0000259" key="6">
    <source>
        <dbReference type="PROSITE" id="PS50303"/>
    </source>
</evidence>
<keyword evidence="2" id="KW-0677">Repeat</keyword>
<evidence type="ECO:0000313" key="7">
    <source>
        <dbReference type="Proteomes" id="UP000095287"/>
    </source>
</evidence>
<dbReference type="GO" id="GO:0003730">
    <property type="term" value="F:mRNA 3'-UTR binding"/>
    <property type="evidence" value="ECO:0007669"/>
    <property type="project" value="TreeGrafter"/>
</dbReference>
<evidence type="ECO:0000256" key="2">
    <source>
        <dbReference type="ARBA" id="ARBA00022737"/>
    </source>
</evidence>
<accession>A0A1I7Z206</accession>
<dbReference type="SMART" id="SM00025">
    <property type="entry name" value="Pumilio"/>
    <property type="match status" value="7"/>
</dbReference>
<dbReference type="PROSITE" id="PS50302">
    <property type="entry name" value="PUM"/>
    <property type="match status" value="3"/>
</dbReference>
<evidence type="ECO:0000313" key="8">
    <source>
        <dbReference type="WBParaSite" id="L893_g21971.t1"/>
    </source>
</evidence>
<dbReference type="GO" id="GO:0030154">
    <property type="term" value="P:cell differentiation"/>
    <property type="evidence" value="ECO:0007669"/>
    <property type="project" value="UniProtKB-KW"/>
</dbReference>
<keyword evidence="7" id="KW-1185">Reference proteome</keyword>
<dbReference type="AlphaFoldDB" id="A0A1I7Z206"/>
<feature type="repeat" description="Pumilio" evidence="4">
    <location>
        <begin position="200"/>
        <end position="236"/>
    </location>
</feature>
<dbReference type="WBParaSite" id="L893_g21971.t1">
    <property type="protein sequence ID" value="L893_g21971.t1"/>
    <property type="gene ID" value="L893_g21971"/>
</dbReference>
<evidence type="ECO:0000256" key="4">
    <source>
        <dbReference type="PROSITE-ProRule" id="PRU00317"/>
    </source>
</evidence>
<name>A0A1I7Z206_9BILA</name>
<reference evidence="8" key="1">
    <citation type="submission" date="2016-11" db="UniProtKB">
        <authorList>
            <consortium name="WormBaseParasite"/>
        </authorList>
    </citation>
    <scope>IDENTIFICATION</scope>
</reference>
<dbReference type="InterPro" id="IPR033133">
    <property type="entry name" value="PUM-HD"/>
</dbReference>
<dbReference type="PANTHER" id="PTHR12537:SF112">
    <property type="entry name" value="FEM-3 MRNA-BINDING FACTOR 1-RELATED"/>
    <property type="match status" value="1"/>
</dbReference>
<dbReference type="GO" id="GO:0005737">
    <property type="term" value="C:cytoplasm"/>
    <property type="evidence" value="ECO:0007669"/>
    <property type="project" value="TreeGrafter"/>
</dbReference>
<dbReference type="InterPro" id="IPR001313">
    <property type="entry name" value="Pumilio_RNA-bd_rpt"/>
</dbReference>
<dbReference type="Gene3D" id="1.25.10.10">
    <property type="entry name" value="Leucine-rich Repeat Variant"/>
    <property type="match status" value="1"/>
</dbReference>
<dbReference type="GO" id="GO:0010608">
    <property type="term" value="P:post-transcriptional regulation of gene expression"/>
    <property type="evidence" value="ECO:0007669"/>
    <property type="project" value="TreeGrafter"/>
</dbReference>
<evidence type="ECO:0000256" key="5">
    <source>
        <dbReference type="SAM" id="MobiDB-lite"/>
    </source>
</evidence>